<dbReference type="PANTHER" id="PTHR43798">
    <property type="entry name" value="MONOACYLGLYCEROL LIPASE"/>
    <property type="match status" value="1"/>
</dbReference>
<accession>A0A246HRK0</accession>
<sequence length="254" mass="27500">MPTTFHRVGTGAHPVLVLHGWFGDAHAFEPIEPWLCGEAFSYVFMDCRGYGGMRDVRGDYTIDEIANDALALADTLGIETFSLVGHSMGGMAIERIAVLAPDRVRALVAVAPVPCGGIAYDPATRQLLEAAAGSAHIRRGIIDRSTGGRLPDTWLDWKAQYSMQRASPEAFAGYLPAWADTDFSAEIVGRHPVKVLVGEHDPVFNAALMERTYLRRYANASIEVIGNAGHYPMNETPLALVSGIEQFLVPFGGS</sequence>
<evidence type="ECO:0000313" key="3">
    <source>
        <dbReference type="EMBL" id="OWQ55988.1"/>
    </source>
</evidence>
<reference evidence="3 4" key="1">
    <citation type="submission" date="2017-06" db="EMBL/GenBank/DDBJ databases">
        <authorList>
            <person name="Kim H.J."/>
            <person name="Triplett B.A."/>
        </authorList>
    </citation>
    <scope>NUCLEOTIDE SEQUENCE [LARGE SCALE GENOMIC DNA]</scope>
    <source>
        <strain evidence="3 4">13146</strain>
    </source>
</reference>
<dbReference type="InterPro" id="IPR050266">
    <property type="entry name" value="AB_hydrolase_sf"/>
</dbReference>
<evidence type="ECO:0000256" key="1">
    <source>
        <dbReference type="ARBA" id="ARBA00022801"/>
    </source>
</evidence>
<dbReference type="AlphaFoldDB" id="A0A246HRK0"/>
<feature type="domain" description="AB hydrolase-1" evidence="2">
    <location>
        <begin position="15"/>
        <end position="241"/>
    </location>
</feature>
<keyword evidence="1 3" id="KW-0378">Hydrolase</keyword>
<dbReference type="PANTHER" id="PTHR43798:SF31">
    <property type="entry name" value="AB HYDROLASE SUPERFAMILY PROTEIN YCLE"/>
    <property type="match status" value="1"/>
</dbReference>
<protein>
    <submittedName>
        <fullName evidence="3">Alpha/beta hydrolase</fullName>
    </submittedName>
</protein>
<dbReference type="EMBL" id="NIVS01000009">
    <property type="protein sequence ID" value="OWQ55988.1"/>
    <property type="molecule type" value="Genomic_DNA"/>
</dbReference>
<organism evidence="3 4">
    <name type="scientific">Stenotrophomonas maltophilia</name>
    <name type="common">Pseudomonas maltophilia</name>
    <name type="synonym">Xanthomonas maltophilia</name>
    <dbReference type="NCBI Taxonomy" id="40324"/>
    <lineage>
        <taxon>Bacteria</taxon>
        <taxon>Pseudomonadati</taxon>
        <taxon>Pseudomonadota</taxon>
        <taxon>Gammaproteobacteria</taxon>
        <taxon>Lysobacterales</taxon>
        <taxon>Lysobacteraceae</taxon>
        <taxon>Stenotrophomonas</taxon>
        <taxon>Stenotrophomonas maltophilia group</taxon>
    </lineage>
</organism>
<dbReference type="InterPro" id="IPR029058">
    <property type="entry name" value="AB_hydrolase_fold"/>
</dbReference>
<evidence type="ECO:0000259" key="2">
    <source>
        <dbReference type="Pfam" id="PF12697"/>
    </source>
</evidence>
<evidence type="ECO:0000313" key="4">
    <source>
        <dbReference type="Proteomes" id="UP000198157"/>
    </source>
</evidence>
<dbReference type="SUPFAM" id="SSF53474">
    <property type="entry name" value="alpha/beta-Hydrolases"/>
    <property type="match status" value="1"/>
</dbReference>
<comment type="caution">
    <text evidence="3">The sequence shown here is derived from an EMBL/GenBank/DDBJ whole genome shotgun (WGS) entry which is preliminary data.</text>
</comment>
<dbReference type="GO" id="GO:0016787">
    <property type="term" value="F:hydrolase activity"/>
    <property type="evidence" value="ECO:0007669"/>
    <property type="project" value="UniProtKB-KW"/>
</dbReference>
<dbReference type="OrthoDB" id="7057597at2"/>
<dbReference type="Gene3D" id="3.40.50.1820">
    <property type="entry name" value="alpha/beta hydrolase"/>
    <property type="match status" value="1"/>
</dbReference>
<dbReference type="Proteomes" id="UP000198157">
    <property type="component" value="Unassembled WGS sequence"/>
</dbReference>
<dbReference type="Pfam" id="PF12697">
    <property type="entry name" value="Abhydrolase_6"/>
    <property type="match status" value="1"/>
</dbReference>
<name>A0A246HRK0_STEMA</name>
<gene>
    <name evidence="3" type="ORF">CEE60_04075</name>
</gene>
<dbReference type="InterPro" id="IPR000073">
    <property type="entry name" value="AB_hydrolase_1"/>
</dbReference>
<proteinExistence type="predicted"/>
<dbReference type="GO" id="GO:0016020">
    <property type="term" value="C:membrane"/>
    <property type="evidence" value="ECO:0007669"/>
    <property type="project" value="TreeGrafter"/>
</dbReference>